<dbReference type="EMBL" id="OX458333">
    <property type="protein sequence ID" value="CAI8889326.1"/>
    <property type="molecule type" value="Genomic_DNA"/>
</dbReference>
<proteinExistence type="predicted"/>
<evidence type="ECO:0000256" key="1">
    <source>
        <dbReference type="SAM" id="Coils"/>
    </source>
</evidence>
<gene>
    <name evidence="2" type="ORF">MSZNOR_3210</name>
</gene>
<dbReference type="InterPro" id="IPR010870">
    <property type="entry name" value="Porin_O/P"/>
</dbReference>
<dbReference type="Proteomes" id="UP001162030">
    <property type="component" value="Chromosome"/>
</dbReference>
<accession>A0ABM9I4N5</accession>
<dbReference type="Pfam" id="PF07396">
    <property type="entry name" value="Porin_O_P"/>
    <property type="match status" value="1"/>
</dbReference>
<keyword evidence="3" id="KW-1185">Reference proteome</keyword>
<reference evidence="2 3" key="1">
    <citation type="submission" date="2023-03" db="EMBL/GenBank/DDBJ databases">
        <authorList>
            <person name="Pearce D."/>
        </authorList>
    </citation>
    <scope>NUCLEOTIDE SEQUENCE [LARGE SCALE GENOMIC DNA]</scope>
    <source>
        <strain evidence="2">Msz</strain>
    </source>
</reference>
<evidence type="ECO:0000313" key="3">
    <source>
        <dbReference type="Proteomes" id="UP001162030"/>
    </source>
</evidence>
<name>A0ABM9I4N5_9GAMM</name>
<evidence type="ECO:0000313" key="2">
    <source>
        <dbReference type="EMBL" id="CAI8889326.1"/>
    </source>
</evidence>
<sequence length="500" mass="56735">MRFKYLACAISVLYGGFDSNYAYALDLYMDSKTKQIYAEPGPGRVRLGSFRQVDKSEATASDTSKSFQELEQQLDKKKKELEALEARLDKKKDSIAAIERKIDTPTQSTHANSEKKWYNRLNIRGYTQLRYTQPLSGDREDLASPGDRSIQNNQNLLIRRARVVLSGDISDHLSLYLQPDFASNLAVTGATGGHFVQLRDAYADIFFDKEKTFRARVGQSKVPYGFEILQSSQNRLALDRADALNSAVRDERDIGIFLYWEPAHIRNRFKYLVSSGLKGSGDYGVIGFGVYNGQGANRFEVNDQFHLIGRFSYPFQFPNGQFFEVGASAYSGRFVPRTGNMTVNGTTVSGTEVAKSFDPSEGGIRRGYQDERVAIHAVLYPQPFGLQAEWNWGRSPELNVSRQRLETASLSGGYVQAMYKLDHFYGSWIPYAKWQHYDGAEKFSTNAPHVDLDEVEIGVEWQPIPELEFVLAYSNMNRTNVSNLEQVNADLLRMQLQWNY</sequence>
<keyword evidence="1" id="KW-0175">Coiled coil</keyword>
<dbReference type="SUPFAM" id="SSF56935">
    <property type="entry name" value="Porins"/>
    <property type="match status" value="1"/>
</dbReference>
<protein>
    <submittedName>
        <fullName evidence="2">Phosphate-selective porin OprO and OprP</fullName>
    </submittedName>
</protein>
<dbReference type="Gene3D" id="2.40.160.10">
    <property type="entry name" value="Porin"/>
    <property type="match status" value="1"/>
</dbReference>
<feature type="coiled-coil region" evidence="1">
    <location>
        <begin position="53"/>
        <end position="101"/>
    </location>
</feature>
<dbReference type="InterPro" id="IPR023614">
    <property type="entry name" value="Porin_dom_sf"/>
</dbReference>
<organism evidence="2 3">
    <name type="scientific">Methylocaldum szegediense</name>
    <dbReference type="NCBI Taxonomy" id="73780"/>
    <lineage>
        <taxon>Bacteria</taxon>
        <taxon>Pseudomonadati</taxon>
        <taxon>Pseudomonadota</taxon>
        <taxon>Gammaproteobacteria</taxon>
        <taxon>Methylococcales</taxon>
        <taxon>Methylococcaceae</taxon>
        <taxon>Methylocaldum</taxon>
    </lineage>
</organism>